<dbReference type="AlphaFoldDB" id="A0A1I7W867"/>
<dbReference type="Proteomes" id="UP000095283">
    <property type="component" value="Unplaced"/>
</dbReference>
<accession>A0A1I7W867</accession>
<protein>
    <submittedName>
        <fullName evidence="2">Transposase</fullName>
    </submittedName>
</protein>
<reference evidence="2" key="1">
    <citation type="submission" date="2016-11" db="UniProtKB">
        <authorList>
            <consortium name="WormBaseParasite"/>
        </authorList>
    </citation>
    <scope>IDENTIFICATION</scope>
</reference>
<evidence type="ECO:0000313" key="1">
    <source>
        <dbReference type="Proteomes" id="UP000095283"/>
    </source>
</evidence>
<sequence>MFINAYHITMWNNCIFNKTGVKARNLQGKQRIERGKGNKNEKYYTYINKVKKTSRVKRGCRVIGSFSPSLLDCARLGFIYVSLWNVEHQNVYMRGNTLYDL</sequence>
<proteinExistence type="predicted"/>
<keyword evidence="1" id="KW-1185">Reference proteome</keyword>
<dbReference type="WBParaSite" id="Hba_00841">
    <property type="protein sequence ID" value="Hba_00841"/>
    <property type="gene ID" value="Hba_00841"/>
</dbReference>
<evidence type="ECO:0000313" key="2">
    <source>
        <dbReference type="WBParaSite" id="Hba_00841"/>
    </source>
</evidence>
<name>A0A1I7W867_HETBA</name>
<organism evidence="1 2">
    <name type="scientific">Heterorhabditis bacteriophora</name>
    <name type="common">Entomopathogenic nematode worm</name>
    <dbReference type="NCBI Taxonomy" id="37862"/>
    <lineage>
        <taxon>Eukaryota</taxon>
        <taxon>Metazoa</taxon>
        <taxon>Ecdysozoa</taxon>
        <taxon>Nematoda</taxon>
        <taxon>Chromadorea</taxon>
        <taxon>Rhabditida</taxon>
        <taxon>Rhabditina</taxon>
        <taxon>Rhabditomorpha</taxon>
        <taxon>Strongyloidea</taxon>
        <taxon>Heterorhabditidae</taxon>
        <taxon>Heterorhabditis</taxon>
    </lineage>
</organism>